<dbReference type="PANTHER" id="PTHR28037">
    <property type="entry name" value="ALCOHOL O-ACETYLTRANSFERASE 1-RELATED"/>
    <property type="match status" value="1"/>
</dbReference>
<dbReference type="Gene3D" id="3.30.559.10">
    <property type="entry name" value="Chloramphenicol acetyltransferase-like domain"/>
    <property type="match status" value="1"/>
</dbReference>
<protein>
    <recommendedName>
        <fullName evidence="3">Alcohol acetyltransferase</fullName>
    </recommendedName>
</protein>
<keyword evidence="2" id="KW-1185">Reference proteome</keyword>
<evidence type="ECO:0008006" key="3">
    <source>
        <dbReference type="Google" id="ProtNLM"/>
    </source>
</evidence>
<evidence type="ECO:0000313" key="2">
    <source>
        <dbReference type="Proteomes" id="UP001222325"/>
    </source>
</evidence>
<gene>
    <name evidence="1" type="ORF">B0H15DRAFT_796557</name>
</gene>
<evidence type="ECO:0000313" key="1">
    <source>
        <dbReference type="EMBL" id="KAJ7100878.1"/>
    </source>
</evidence>
<dbReference type="InterPro" id="IPR052058">
    <property type="entry name" value="Alcohol_O-acetyltransferase"/>
</dbReference>
<dbReference type="InterPro" id="IPR010828">
    <property type="entry name" value="Atf2/Sli1-like"/>
</dbReference>
<name>A0AAD6XUM0_9AGAR</name>
<sequence>MPPTTRLRRVGLMENYHISLAHLKLDSCVVSAAKYTRQDGAALSADVLFPALRTLVETHAALGLQIEGNEATSRVFFVRLPSVDLARVVEFSGRGSVQEAFARHLARQFATQGALPLWRVEVLAENVVVFAVHHAVGDGLSSTAFHLSLFRALQEDAHRDAAPVVHVPTTLALLPPIEGRTNVRPSLRTLYREAAASLLPVSWRKLGSAWSGRPVPSSPTFAAHVRLLSLPAAEVAPVLAACRAHHASLTAAVYDLSISLLSRMLASDPARYKYISALVAIALRSAAGVGPEAICDYPSSWQFFAPVRAAFSWAEAARTARTLQGLKTRARERVGMLRFLFGRVGPYHESRIGAKRECAFSLSNVGRVEAPVAAGAWSVGEIFFAQSDAGVGPAFTINVVGDPTGGLNISFAWGESNIEEEFIESFISQFPEAFRAIVSA</sequence>
<dbReference type="GO" id="GO:0008080">
    <property type="term" value="F:N-acetyltransferase activity"/>
    <property type="evidence" value="ECO:0007669"/>
    <property type="project" value="TreeGrafter"/>
</dbReference>
<dbReference type="SUPFAM" id="SSF52777">
    <property type="entry name" value="CoA-dependent acyltransferases"/>
    <property type="match status" value="2"/>
</dbReference>
<dbReference type="Pfam" id="PF07247">
    <property type="entry name" value="AATase"/>
    <property type="match status" value="2"/>
</dbReference>
<organism evidence="1 2">
    <name type="scientific">Mycena belliarum</name>
    <dbReference type="NCBI Taxonomy" id="1033014"/>
    <lineage>
        <taxon>Eukaryota</taxon>
        <taxon>Fungi</taxon>
        <taxon>Dikarya</taxon>
        <taxon>Basidiomycota</taxon>
        <taxon>Agaricomycotina</taxon>
        <taxon>Agaricomycetes</taxon>
        <taxon>Agaricomycetidae</taxon>
        <taxon>Agaricales</taxon>
        <taxon>Marasmiineae</taxon>
        <taxon>Mycenaceae</taxon>
        <taxon>Mycena</taxon>
    </lineage>
</organism>
<reference evidence="1" key="1">
    <citation type="submission" date="2023-03" db="EMBL/GenBank/DDBJ databases">
        <title>Massive genome expansion in bonnet fungi (Mycena s.s.) driven by repeated elements and novel gene families across ecological guilds.</title>
        <authorList>
            <consortium name="Lawrence Berkeley National Laboratory"/>
            <person name="Harder C.B."/>
            <person name="Miyauchi S."/>
            <person name="Viragh M."/>
            <person name="Kuo A."/>
            <person name="Thoen E."/>
            <person name="Andreopoulos B."/>
            <person name="Lu D."/>
            <person name="Skrede I."/>
            <person name="Drula E."/>
            <person name="Henrissat B."/>
            <person name="Morin E."/>
            <person name="Kohler A."/>
            <person name="Barry K."/>
            <person name="LaButti K."/>
            <person name="Morin E."/>
            <person name="Salamov A."/>
            <person name="Lipzen A."/>
            <person name="Mereny Z."/>
            <person name="Hegedus B."/>
            <person name="Baldrian P."/>
            <person name="Stursova M."/>
            <person name="Weitz H."/>
            <person name="Taylor A."/>
            <person name="Grigoriev I.V."/>
            <person name="Nagy L.G."/>
            <person name="Martin F."/>
            <person name="Kauserud H."/>
        </authorList>
    </citation>
    <scope>NUCLEOTIDE SEQUENCE</scope>
    <source>
        <strain evidence="1">CBHHK173m</strain>
    </source>
</reference>
<dbReference type="AlphaFoldDB" id="A0AAD6XUM0"/>
<accession>A0AAD6XUM0</accession>
<proteinExistence type="predicted"/>
<dbReference type="InterPro" id="IPR023213">
    <property type="entry name" value="CAT-like_dom_sf"/>
</dbReference>
<dbReference type="Proteomes" id="UP001222325">
    <property type="component" value="Unassembled WGS sequence"/>
</dbReference>
<dbReference type="EMBL" id="JARJCN010000005">
    <property type="protein sequence ID" value="KAJ7100878.1"/>
    <property type="molecule type" value="Genomic_DNA"/>
</dbReference>
<comment type="caution">
    <text evidence="1">The sequence shown here is derived from an EMBL/GenBank/DDBJ whole genome shotgun (WGS) entry which is preliminary data.</text>
</comment>
<dbReference type="PANTHER" id="PTHR28037:SF1">
    <property type="entry name" value="ALCOHOL O-ACETYLTRANSFERASE 1-RELATED"/>
    <property type="match status" value="1"/>
</dbReference>